<dbReference type="RefSeq" id="XP_007864156.1">
    <property type="nucleotide sequence ID" value="XM_007865965.1"/>
</dbReference>
<evidence type="ECO:0000313" key="4">
    <source>
        <dbReference type="EMBL" id="EPQ56986.1"/>
    </source>
</evidence>
<dbReference type="Pfam" id="PF21666">
    <property type="entry name" value="DUF4246_N"/>
    <property type="match status" value="1"/>
</dbReference>
<gene>
    <name evidence="4" type="ORF">GLOTRDRAFT_120376</name>
</gene>
<dbReference type="InterPro" id="IPR049192">
    <property type="entry name" value="DUF4246_C"/>
</dbReference>
<dbReference type="GeneID" id="19300631"/>
<sequence>MSKLEFPDPFHLKDRDEIRLETLVEFRMRALAGKIIEKPNWWNKVRDPLVVRKWRKEFRQIDKVLIAKFWTPLKRGRYEPRIEDDAGDDDGDEEQVMPVTVVMGMDVPMDVDRDDADGGNMGVDEAESEDEYEYDRDHTDKIPGRRKFWPRTKVTKAQLNYIFDWLKWLADVRDVETGIEATHIPNVYQSYGLIPSELRAALLDGSRVLESVPDAEKDWHPGSNNQVLDLIHPSLHCFRIGKTLVRNPETGKLYVPSFDEYMLMREDLDLGMYRIQGQRYSLSEQHQWLPTDFIISQTGEVNNVSYINNLHPDHFKPLYGTINSVLARFLLLWERVLSDTRNPRDPVIQVDPYGWYENDPRRTPEPQQEAFKKKSPGPGENLNLNPLSAYYEAHYQWSCRRLPFIPDPPPFSPPNQNQKAHFNLKGRTIQVIVKMANIMLTPENREYAGGSWHVEGMENERIVATGIYYYESANVTESKLGFRTALCDDMYLRYEQSDWLGLAMAYGLDEYDGTLNQELGSVTTKEGKCLAFPNIWQHRVSPFKLIDPTKPGHRKILCFFLVDPTKKILSTTVVPPQQADWCMWESERAPALRNLPVELFEMVTDYLKPDAEGKGGVITMEEAKEEREKLMEERRNALITQNERVYEAEFNMCEH</sequence>
<proteinExistence type="predicted"/>
<dbReference type="KEGG" id="gtr:GLOTRDRAFT_120376"/>
<dbReference type="InterPro" id="IPR025340">
    <property type="entry name" value="DUF4246"/>
</dbReference>
<organism evidence="4 5">
    <name type="scientific">Gloeophyllum trabeum (strain ATCC 11539 / FP-39264 / Madison 617)</name>
    <name type="common">Brown rot fungus</name>
    <dbReference type="NCBI Taxonomy" id="670483"/>
    <lineage>
        <taxon>Eukaryota</taxon>
        <taxon>Fungi</taxon>
        <taxon>Dikarya</taxon>
        <taxon>Basidiomycota</taxon>
        <taxon>Agaricomycotina</taxon>
        <taxon>Agaricomycetes</taxon>
        <taxon>Gloeophyllales</taxon>
        <taxon>Gloeophyllaceae</taxon>
        <taxon>Gloeophyllum</taxon>
    </lineage>
</organism>
<dbReference type="Proteomes" id="UP000030669">
    <property type="component" value="Unassembled WGS sequence"/>
</dbReference>
<evidence type="ECO:0000259" key="3">
    <source>
        <dbReference type="Pfam" id="PF21666"/>
    </source>
</evidence>
<feature type="domain" description="DUF4246" evidence="2">
    <location>
        <begin position="158"/>
        <end position="582"/>
    </location>
</feature>
<dbReference type="OMA" id="ETHKINC"/>
<evidence type="ECO:0000256" key="1">
    <source>
        <dbReference type="SAM" id="MobiDB-lite"/>
    </source>
</evidence>
<dbReference type="HOGENOM" id="CLU_012066_2_1_1"/>
<feature type="domain" description="DUF4246" evidence="3">
    <location>
        <begin position="6"/>
        <end position="57"/>
    </location>
</feature>
<name>S7QAT0_GLOTA</name>
<keyword evidence="5" id="KW-1185">Reference proteome</keyword>
<dbReference type="PANTHER" id="PTHR33119">
    <property type="entry name" value="IFI3P"/>
    <property type="match status" value="1"/>
</dbReference>
<feature type="region of interest" description="Disordered" evidence="1">
    <location>
        <begin position="357"/>
        <end position="379"/>
    </location>
</feature>
<dbReference type="eggNOG" id="ENOG502QQIE">
    <property type="taxonomic scope" value="Eukaryota"/>
</dbReference>
<dbReference type="EMBL" id="KB469299">
    <property type="protein sequence ID" value="EPQ56986.1"/>
    <property type="molecule type" value="Genomic_DNA"/>
</dbReference>
<evidence type="ECO:0000259" key="2">
    <source>
        <dbReference type="Pfam" id="PF14033"/>
    </source>
</evidence>
<dbReference type="OrthoDB" id="415532at2759"/>
<dbReference type="Pfam" id="PF14033">
    <property type="entry name" value="DUF4246"/>
    <property type="match status" value="1"/>
</dbReference>
<protein>
    <submittedName>
        <fullName evidence="4">Uncharacterized protein</fullName>
    </submittedName>
</protein>
<accession>S7QAT0</accession>
<dbReference type="AlphaFoldDB" id="S7QAT0"/>
<evidence type="ECO:0000313" key="5">
    <source>
        <dbReference type="Proteomes" id="UP000030669"/>
    </source>
</evidence>
<dbReference type="PANTHER" id="PTHR33119:SF1">
    <property type="entry name" value="FE2OG DIOXYGENASE DOMAIN-CONTAINING PROTEIN"/>
    <property type="match status" value="1"/>
</dbReference>
<dbReference type="InterPro" id="IPR049207">
    <property type="entry name" value="DUF4246_N"/>
</dbReference>
<reference evidence="4 5" key="1">
    <citation type="journal article" date="2012" name="Science">
        <title>The Paleozoic origin of enzymatic lignin decomposition reconstructed from 31 fungal genomes.</title>
        <authorList>
            <person name="Floudas D."/>
            <person name="Binder M."/>
            <person name="Riley R."/>
            <person name="Barry K."/>
            <person name="Blanchette R.A."/>
            <person name="Henrissat B."/>
            <person name="Martinez A.T."/>
            <person name="Otillar R."/>
            <person name="Spatafora J.W."/>
            <person name="Yadav J.S."/>
            <person name="Aerts A."/>
            <person name="Benoit I."/>
            <person name="Boyd A."/>
            <person name="Carlson A."/>
            <person name="Copeland A."/>
            <person name="Coutinho P.M."/>
            <person name="de Vries R.P."/>
            <person name="Ferreira P."/>
            <person name="Findley K."/>
            <person name="Foster B."/>
            <person name="Gaskell J."/>
            <person name="Glotzer D."/>
            <person name="Gorecki P."/>
            <person name="Heitman J."/>
            <person name="Hesse C."/>
            <person name="Hori C."/>
            <person name="Igarashi K."/>
            <person name="Jurgens J.A."/>
            <person name="Kallen N."/>
            <person name="Kersten P."/>
            <person name="Kohler A."/>
            <person name="Kuees U."/>
            <person name="Kumar T.K.A."/>
            <person name="Kuo A."/>
            <person name="LaButti K."/>
            <person name="Larrondo L.F."/>
            <person name="Lindquist E."/>
            <person name="Ling A."/>
            <person name="Lombard V."/>
            <person name="Lucas S."/>
            <person name="Lundell T."/>
            <person name="Martin R."/>
            <person name="McLaughlin D.J."/>
            <person name="Morgenstern I."/>
            <person name="Morin E."/>
            <person name="Murat C."/>
            <person name="Nagy L.G."/>
            <person name="Nolan M."/>
            <person name="Ohm R.A."/>
            <person name="Patyshakuliyeva A."/>
            <person name="Rokas A."/>
            <person name="Ruiz-Duenas F.J."/>
            <person name="Sabat G."/>
            <person name="Salamov A."/>
            <person name="Samejima M."/>
            <person name="Schmutz J."/>
            <person name="Slot J.C."/>
            <person name="St John F."/>
            <person name="Stenlid J."/>
            <person name="Sun H."/>
            <person name="Sun S."/>
            <person name="Syed K."/>
            <person name="Tsang A."/>
            <person name="Wiebenga A."/>
            <person name="Young D."/>
            <person name="Pisabarro A."/>
            <person name="Eastwood D.C."/>
            <person name="Martin F."/>
            <person name="Cullen D."/>
            <person name="Grigoriev I.V."/>
            <person name="Hibbett D.S."/>
        </authorList>
    </citation>
    <scope>NUCLEOTIDE SEQUENCE [LARGE SCALE GENOMIC DNA]</scope>
    <source>
        <strain evidence="4 5">ATCC 11539</strain>
    </source>
</reference>